<protein>
    <submittedName>
        <fullName evidence="3">Uncharacterized protein</fullName>
    </submittedName>
</protein>
<accession>A0A2H6KGS0</accession>
<gene>
    <name evidence="3" type="ORF">BOVATA_036740</name>
</gene>
<feature type="compositionally biased region" description="Basic and acidic residues" evidence="1">
    <location>
        <begin position="126"/>
        <end position="143"/>
    </location>
</feature>
<evidence type="ECO:0000256" key="2">
    <source>
        <dbReference type="SAM" id="SignalP"/>
    </source>
</evidence>
<evidence type="ECO:0000313" key="4">
    <source>
        <dbReference type="Proteomes" id="UP000236319"/>
    </source>
</evidence>
<sequence>MHITAASLIFWFIALCNHCEVDGARSLESSSATGGAASSVKAAQRATNQDDDDVDEEDVEDEEGHEDDDDDNVDQELDDAEDRYRDTKRIVLLYRFETDEKTLEDAEDVGLKEDLEEVGNEASEEAYARAKAESGKENQESEDAAKARIRRLMDDLVTASLELREINRELDEL</sequence>
<evidence type="ECO:0000256" key="1">
    <source>
        <dbReference type="SAM" id="MobiDB-lite"/>
    </source>
</evidence>
<comment type="caution">
    <text evidence="3">The sequence shown here is derived from an EMBL/GenBank/DDBJ whole genome shotgun (WGS) entry which is preliminary data.</text>
</comment>
<reference evidence="3 4" key="1">
    <citation type="journal article" date="2017" name="BMC Genomics">
        <title>Whole-genome assembly of Babesia ovata and comparative genomics between closely related pathogens.</title>
        <authorList>
            <person name="Yamagishi J."/>
            <person name="Asada M."/>
            <person name="Hakimi H."/>
            <person name="Tanaka T.Q."/>
            <person name="Sugimoto C."/>
            <person name="Kawazu S."/>
        </authorList>
    </citation>
    <scope>NUCLEOTIDE SEQUENCE [LARGE SCALE GENOMIC DNA]</scope>
    <source>
        <strain evidence="3 4">Miyake</strain>
    </source>
</reference>
<dbReference type="AlphaFoldDB" id="A0A2H6KGS0"/>
<keyword evidence="2" id="KW-0732">Signal</keyword>
<dbReference type="GeneID" id="39875951"/>
<organism evidence="3 4">
    <name type="scientific">Babesia ovata</name>
    <dbReference type="NCBI Taxonomy" id="189622"/>
    <lineage>
        <taxon>Eukaryota</taxon>
        <taxon>Sar</taxon>
        <taxon>Alveolata</taxon>
        <taxon>Apicomplexa</taxon>
        <taxon>Aconoidasida</taxon>
        <taxon>Piroplasmida</taxon>
        <taxon>Babesiidae</taxon>
        <taxon>Babesia</taxon>
    </lineage>
</organism>
<dbReference type="OrthoDB" id="366460at2759"/>
<dbReference type="VEuPathDB" id="PiroplasmaDB:BOVATA_036740"/>
<feature type="chain" id="PRO_5014112200" evidence="2">
    <location>
        <begin position="24"/>
        <end position="173"/>
    </location>
</feature>
<dbReference type="Proteomes" id="UP000236319">
    <property type="component" value="Unassembled WGS sequence"/>
</dbReference>
<dbReference type="RefSeq" id="XP_028868424.1">
    <property type="nucleotide sequence ID" value="XM_029012591.1"/>
</dbReference>
<feature type="compositionally biased region" description="Low complexity" evidence="1">
    <location>
        <begin position="29"/>
        <end position="43"/>
    </location>
</feature>
<proteinExistence type="predicted"/>
<feature type="region of interest" description="Disordered" evidence="1">
    <location>
        <begin position="28"/>
        <end position="81"/>
    </location>
</feature>
<dbReference type="EMBL" id="BDSA01000004">
    <property type="protein sequence ID" value="GBE62181.1"/>
    <property type="molecule type" value="Genomic_DNA"/>
</dbReference>
<evidence type="ECO:0000313" key="3">
    <source>
        <dbReference type="EMBL" id="GBE62181.1"/>
    </source>
</evidence>
<feature type="compositionally biased region" description="Acidic residues" evidence="1">
    <location>
        <begin position="49"/>
        <end position="81"/>
    </location>
</feature>
<feature type="region of interest" description="Disordered" evidence="1">
    <location>
        <begin position="117"/>
        <end position="143"/>
    </location>
</feature>
<keyword evidence="4" id="KW-1185">Reference proteome</keyword>
<feature type="signal peptide" evidence="2">
    <location>
        <begin position="1"/>
        <end position="23"/>
    </location>
</feature>
<name>A0A2H6KGS0_9APIC</name>